<dbReference type="Gene3D" id="2.30.180.10">
    <property type="entry name" value="FAS1 domain"/>
    <property type="match status" value="1"/>
</dbReference>
<comment type="caution">
    <text evidence="12">The sequence shown here is derived from an EMBL/GenBank/DDBJ whole genome shotgun (WGS) entry which is preliminary data.</text>
</comment>
<dbReference type="FunFam" id="2.30.180.10:FF:000006">
    <property type="entry name" value="Fasciclin-like arabinogalactan protein 11"/>
    <property type="match status" value="1"/>
</dbReference>
<keyword evidence="5" id="KW-0732">Signal</keyword>
<evidence type="ECO:0000256" key="10">
    <source>
        <dbReference type="SAM" id="MobiDB-lite"/>
    </source>
</evidence>
<dbReference type="InterPro" id="IPR000782">
    <property type="entry name" value="FAS1_domain"/>
</dbReference>
<keyword evidence="4" id="KW-0336">GPI-anchor</keyword>
<evidence type="ECO:0000256" key="1">
    <source>
        <dbReference type="ARBA" id="ARBA00004609"/>
    </source>
</evidence>
<dbReference type="EMBL" id="PYDT01000009">
    <property type="protein sequence ID" value="THU50709.1"/>
    <property type="molecule type" value="Genomic_DNA"/>
</dbReference>
<dbReference type="GO" id="GO:0009834">
    <property type="term" value="P:plant-type secondary cell wall biogenesis"/>
    <property type="evidence" value="ECO:0007669"/>
    <property type="project" value="TreeGrafter"/>
</dbReference>
<protein>
    <recommendedName>
        <fullName evidence="11">FAS1 domain-containing protein</fullName>
    </recommendedName>
</protein>
<evidence type="ECO:0000256" key="8">
    <source>
        <dbReference type="ARBA" id="ARBA00023180"/>
    </source>
</evidence>
<dbReference type="PANTHER" id="PTHR32077">
    <property type="entry name" value="FASCICLIN-LIKE ARABINOGALACTAN PROTEIN"/>
    <property type="match status" value="1"/>
</dbReference>
<keyword evidence="3" id="KW-1003">Cell membrane</keyword>
<sequence>MDSEWHCVDMLAGCRRKTSMQPSGLLPLPLTTTSYTMASSSVSAVLSLATLLLLTAPLVRSQPAAAPPAPAGPLNLTAVLVKGGNFNSFIRLLQQTRVDEQLNSQLNNSFNGLTVFAPTDNAFGGLKAGTLNSLSQQEQVELVLYHVLPRYYSLTIFQTASNPLPTQASGKTGVFKLNVTTTTNNQANVSTGVVETPINTPLYSEFPLAVYPVEKVLLPYEIFGPQPPAAAPAPSTKKPNSPPSSSAGEGANSPSEGSTGSGANLKGREVGWSFIAAVGLLGIAAGNLL</sequence>
<evidence type="ECO:0000256" key="9">
    <source>
        <dbReference type="ARBA" id="ARBA00024686"/>
    </source>
</evidence>
<keyword evidence="13" id="KW-1185">Reference proteome</keyword>
<keyword evidence="8" id="KW-0325">Glycoprotein</keyword>
<comment type="similarity">
    <text evidence="2">Belongs to the fasciclin-like AGP family.</text>
</comment>
<dbReference type="Pfam" id="PF02469">
    <property type="entry name" value="Fasciclin"/>
    <property type="match status" value="1"/>
</dbReference>
<evidence type="ECO:0000256" key="2">
    <source>
        <dbReference type="ARBA" id="ARBA00007843"/>
    </source>
</evidence>
<comment type="subcellular location">
    <subcellularLocation>
        <location evidence="1">Cell membrane</location>
        <topology evidence="1">Lipid-anchor</topology>
        <topology evidence="1">GPI-anchor</topology>
    </subcellularLocation>
</comment>
<feature type="region of interest" description="Disordered" evidence="10">
    <location>
        <begin position="229"/>
        <end position="264"/>
    </location>
</feature>
<evidence type="ECO:0000256" key="3">
    <source>
        <dbReference type="ARBA" id="ARBA00022475"/>
    </source>
</evidence>
<name>A0A4S8IQS6_MUSBA</name>
<dbReference type="InterPro" id="IPR045003">
    <property type="entry name" value="FLA_A"/>
</dbReference>
<dbReference type="AlphaFoldDB" id="A0A4S8IQS6"/>
<keyword evidence="6" id="KW-0654">Proteoglycan</keyword>
<dbReference type="SMART" id="SM00554">
    <property type="entry name" value="FAS1"/>
    <property type="match status" value="1"/>
</dbReference>
<feature type="compositionally biased region" description="Low complexity" evidence="10">
    <location>
        <begin position="232"/>
        <end position="247"/>
    </location>
</feature>
<evidence type="ECO:0000313" key="13">
    <source>
        <dbReference type="Proteomes" id="UP000317650"/>
    </source>
</evidence>
<evidence type="ECO:0000256" key="6">
    <source>
        <dbReference type="ARBA" id="ARBA00022974"/>
    </source>
</evidence>
<dbReference type="GO" id="GO:0098552">
    <property type="term" value="C:side of membrane"/>
    <property type="evidence" value="ECO:0007669"/>
    <property type="project" value="UniProtKB-KW"/>
</dbReference>
<evidence type="ECO:0000313" key="12">
    <source>
        <dbReference type="EMBL" id="THU50709.1"/>
    </source>
</evidence>
<dbReference type="Proteomes" id="UP000317650">
    <property type="component" value="Chromosome 6"/>
</dbReference>
<dbReference type="PROSITE" id="PS50213">
    <property type="entry name" value="FAS1"/>
    <property type="match status" value="1"/>
</dbReference>
<dbReference type="PANTHER" id="PTHR32077:SF54">
    <property type="entry name" value="FASCICLIN-LIKE ARABINOGALACTAN PROTEIN 13-RELATED"/>
    <property type="match status" value="1"/>
</dbReference>
<comment type="function">
    <text evidence="9">May be a cell surface adhesion protein.</text>
</comment>
<accession>A0A4S8IQS6</accession>
<evidence type="ECO:0000259" key="11">
    <source>
        <dbReference type="PROSITE" id="PS50213"/>
    </source>
</evidence>
<dbReference type="GO" id="GO:0005886">
    <property type="term" value="C:plasma membrane"/>
    <property type="evidence" value="ECO:0007669"/>
    <property type="project" value="UniProtKB-SubCell"/>
</dbReference>
<evidence type="ECO:0000256" key="5">
    <source>
        <dbReference type="ARBA" id="ARBA00022729"/>
    </source>
</evidence>
<feature type="compositionally biased region" description="Polar residues" evidence="10">
    <location>
        <begin position="252"/>
        <end position="262"/>
    </location>
</feature>
<dbReference type="InterPro" id="IPR036378">
    <property type="entry name" value="FAS1_dom_sf"/>
</dbReference>
<dbReference type="SUPFAM" id="SSF82153">
    <property type="entry name" value="FAS1 domain"/>
    <property type="match status" value="1"/>
</dbReference>
<reference evidence="12 13" key="1">
    <citation type="journal article" date="2019" name="Nat. Plants">
        <title>Genome sequencing of Musa balbisiana reveals subgenome evolution and function divergence in polyploid bananas.</title>
        <authorList>
            <person name="Yao X."/>
        </authorList>
    </citation>
    <scope>NUCLEOTIDE SEQUENCE [LARGE SCALE GENOMIC DNA]</scope>
    <source>
        <strain evidence="13">cv. DH-PKW</strain>
        <tissue evidence="12">Leaves</tissue>
    </source>
</reference>
<feature type="domain" description="FAS1" evidence="11">
    <location>
        <begin position="73"/>
        <end position="217"/>
    </location>
</feature>
<keyword evidence="7" id="KW-0472">Membrane</keyword>
<proteinExistence type="inferred from homology"/>
<evidence type="ECO:0000256" key="4">
    <source>
        <dbReference type="ARBA" id="ARBA00022622"/>
    </source>
</evidence>
<organism evidence="12 13">
    <name type="scientific">Musa balbisiana</name>
    <name type="common">Banana</name>
    <dbReference type="NCBI Taxonomy" id="52838"/>
    <lineage>
        <taxon>Eukaryota</taxon>
        <taxon>Viridiplantae</taxon>
        <taxon>Streptophyta</taxon>
        <taxon>Embryophyta</taxon>
        <taxon>Tracheophyta</taxon>
        <taxon>Spermatophyta</taxon>
        <taxon>Magnoliopsida</taxon>
        <taxon>Liliopsida</taxon>
        <taxon>Zingiberales</taxon>
        <taxon>Musaceae</taxon>
        <taxon>Musa</taxon>
    </lineage>
</organism>
<keyword evidence="4" id="KW-0449">Lipoprotein</keyword>
<evidence type="ECO:0000256" key="7">
    <source>
        <dbReference type="ARBA" id="ARBA00023136"/>
    </source>
</evidence>
<gene>
    <name evidence="12" type="ORF">C4D60_Mb06t23160</name>
</gene>